<keyword evidence="3" id="KW-0378">Hydrolase</keyword>
<feature type="domain" description="PNPLA" evidence="4">
    <location>
        <begin position="8"/>
        <end position="210"/>
    </location>
</feature>
<dbReference type="GO" id="GO:0004620">
    <property type="term" value="F:phospholipase activity"/>
    <property type="evidence" value="ECO:0007669"/>
    <property type="project" value="TreeGrafter"/>
</dbReference>
<dbReference type="Proteomes" id="UP000184550">
    <property type="component" value="Unassembled WGS sequence"/>
</dbReference>
<dbReference type="GO" id="GO:0016042">
    <property type="term" value="P:lipid catabolic process"/>
    <property type="evidence" value="ECO:0007669"/>
    <property type="project" value="UniProtKB-UniRule"/>
</dbReference>
<organism evidence="5 6">
    <name type="scientific">Planktothrix serta PCC 8927</name>
    <dbReference type="NCBI Taxonomy" id="671068"/>
    <lineage>
        <taxon>Bacteria</taxon>
        <taxon>Bacillati</taxon>
        <taxon>Cyanobacteriota</taxon>
        <taxon>Cyanophyceae</taxon>
        <taxon>Oscillatoriophycideae</taxon>
        <taxon>Oscillatoriales</taxon>
        <taxon>Microcoleaceae</taxon>
        <taxon>Planktothrix</taxon>
    </lineage>
</organism>
<dbReference type="Gene3D" id="3.40.1090.10">
    <property type="entry name" value="Cytosolic phospholipase A2 catalytic domain"/>
    <property type="match status" value="1"/>
</dbReference>
<sequence>MSQFTRILALDGGGLRAIMSAEVLKYVEQKLQDFTGNSDARIADYFDLIAGTSAGGILTALYLCPDAENPLRPRCSAQEVYDFFRYKSSQIFYPFFNDSFQKVGELFNEKYSYQKFNQVMGDFFKDIKLSELLKPCLITSYEIERREAHFFTQHDAKLNPKDDYLIRDVLRATSAAPTFFEVAQIHALNQEVYTCIDGGVFANNPALCAYAEARHKFNQDFNLDHRYETGPTAKEMVILSLGTGEVKKKYPYQEAKDWGKLKWLDPLFDIIMTGVAETVDYQMKQIFDTTGKPEHYLRINTVLSDRRTLPMDDPSEVNLKAISQLGQQLTEQYRQSLDQWIQLLLV</sequence>
<dbReference type="Pfam" id="PF01734">
    <property type="entry name" value="Patatin"/>
    <property type="match status" value="1"/>
</dbReference>
<keyword evidence="3" id="KW-0442">Lipid degradation</keyword>
<dbReference type="InterPro" id="IPR016035">
    <property type="entry name" value="Acyl_Trfase/lysoPLipase"/>
</dbReference>
<dbReference type="PANTHER" id="PTHR32176:SF92">
    <property type="entry name" value="XYLOSE ISOMERASE"/>
    <property type="match status" value="1"/>
</dbReference>
<dbReference type="EMBL" id="CZCU02000169">
    <property type="protein sequence ID" value="VXD25639.1"/>
    <property type="molecule type" value="Genomic_DNA"/>
</dbReference>
<evidence type="ECO:0000313" key="6">
    <source>
        <dbReference type="Proteomes" id="UP000184550"/>
    </source>
</evidence>
<name>A0A7Z9E577_9CYAN</name>
<comment type="similarity">
    <text evidence="1">Belongs to the patatin family.</text>
</comment>
<evidence type="ECO:0000313" key="5">
    <source>
        <dbReference type="EMBL" id="VXD25639.1"/>
    </source>
</evidence>
<feature type="active site" description="Proton acceptor" evidence="3">
    <location>
        <position position="197"/>
    </location>
</feature>
<dbReference type="InterPro" id="IPR002641">
    <property type="entry name" value="PNPLA_dom"/>
</dbReference>
<dbReference type="GO" id="GO:0047372">
    <property type="term" value="F:monoacylglycerol lipase activity"/>
    <property type="evidence" value="ECO:0007669"/>
    <property type="project" value="TreeGrafter"/>
</dbReference>
<accession>A0A7Z9E577</accession>
<dbReference type="SUPFAM" id="SSF52151">
    <property type="entry name" value="FabD/lysophospholipase-like"/>
    <property type="match status" value="1"/>
</dbReference>
<feature type="short sequence motif" description="GXSXG" evidence="3">
    <location>
        <begin position="51"/>
        <end position="55"/>
    </location>
</feature>
<proteinExistence type="inferred from homology"/>
<reference evidence="5" key="1">
    <citation type="submission" date="2019-10" db="EMBL/GenBank/DDBJ databases">
        <authorList>
            <consortium name="Genoscope - CEA"/>
            <person name="William W."/>
        </authorList>
    </citation>
    <scope>NUCLEOTIDE SEQUENCE [LARGE SCALE GENOMIC DNA]</scope>
    <source>
        <strain evidence="5">BBR_PRJEB10992</strain>
    </source>
</reference>
<evidence type="ECO:0000256" key="3">
    <source>
        <dbReference type="PROSITE-ProRule" id="PRU01161"/>
    </source>
</evidence>
<dbReference type="RefSeq" id="WP_083626919.1">
    <property type="nucleotide sequence ID" value="NZ_LR734888.1"/>
</dbReference>
<evidence type="ECO:0000256" key="2">
    <source>
        <dbReference type="ARBA" id="ARBA00023098"/>
    </source>
</evidence>
<dbReference type="OrthoDB" id="9807112at2"/>
<feature type="active site" description="Nucleophile" evidence="3">
    <location>
        <position position="53"/>
    </location>
</feature>
<dbReference type="AlphaFoldDB" id="A0A7Z9E577"/>
<gene>
    <name evidence="5" type="ORF">PL8927_900030</name>
</gene>
<keyword evidence="2 3" id="KW-0443">Lipid metabolism</keyword>
<dbReference type="PANTHER" id="PTHR32176">
    <property type="entry name" value="XYLOSE ISOMERASE"/>
    <property type="match status" value="1"/>
</dbReference>
<feature type="short sequence motif" description="DGA/G" evidence="3">
    <location>
        <begin position="197"/>
        <end position="199"/>
    </location>
</feature>
<evidence type="ECO:0000259" key="4">
    <source>
        <dbReference type="PROSITE" id="PS51635"/>
    </source>
</evidence>
<protein>
    <submittedName>
        <fullName evidence="5">Patatin</fullName>
    </submittedName>
</protein>
<comment type="caution">
    <text evidence="5">The sequence shown here is derived from an EMBL/GenBank/DDBJ whole genome shotgun (WGS) entry which is preliminary data.</text>
</comment>
<comment type="caution">
    <text evidence="3">Lacks conserved residue(s) required for the propagation of feature annotation.</text>
</comment>
<evidence type="ECO:0000256" key="1">
    <source>
        <dbReference type="ARBA" id="ARBA00010240"/>
    </source>
</evidence>
<dbReference type="PROSITE" id="PS51635">
    <property type="entry name" value="PNPLA"/>
    <property type="match status" value="1"/>
</dbReference>
<keyword evidence="6" id="KW-1185">Reference proteome</keyword>